<dbReference type="InterPro" id="IPR023346">
    <property type="entry name" value="Lysozyme-like_dom_sf"/>
</dbReference>
<feature type="domain" description="Phage tail tape measure protein" evidence="2">
    <location>
        <begin position="117"/>
        <end position="272"/>
    </location>
</feature>
<dbReference type="KEGG" id="bcau:I6G59_16235"/>
<protein>
    <submittedName>
        <fullName evidence="3">Phage tail tape measure protein</fullName>
    </submittedName>
</protein>
<accession>A0A7T2TGH4</accession>
<name>A0A7T2TGH4_9MICO</name>
<evidence type="ECO:0000313" key="3">
    <source>
        <dbReference type="EMBL" id="QPS33457.1"/>
    </source>
</evidence>
<organism evidence="3 4">
    <name type="scientific">Brevibacterium casei</name>
    <dbReference type="NCBI Taxonomy" id="33889"/>
    <lineage>
        <taxon>Bacteria</taxon>
        <taxon>Bacillati</taxon>
        <taxon>Actinomycetota</taxon>
        <taxon>Actinomycetes</taxon>
        <taxon>Micrococcales</taxon>
        <taxon>Brevibacteriaceae</taxon>
        <taxon>Brevibacterium</taxon>
    </lineage>
</organism>
<proteinExistence type="predicted"/>
<reference evidence="3 4" key="1">
    <citation type="submission" date="2020-12" db="EMBL/GenBank/DDBJ databases">
        <title>FDA dAtabase for Regulatory Grade micrObial Sequences (FDA-ARGOS): Supporting development and validation of Infectious Disease Dx tests.</title>
        <authorList>
            <person name="Sproer C."/>
            <person name="Gronow S."/>
            <person name="Severitt S."/>
            <person name="Schroder I."/>
            <person name="Tallon L."/>
            <person name="Sadzewicz L."/>
            <person name="Zhao X."/>
            <person name="Boylan J."/>
            <person name="Ott S."/>
            <person name="Bowen H."/>
            <person name="Vavikolanu K."/>
            <person name="Mehta A."/>
            <person name="Aluvathingal J."/>
            <person name="Nadendla S."/>
            <person name="Lowell S."/>
            <person name="Myers T."/>
            <person name="Yan Y."/>
            <person name="Sichtig H."/>
        </authorList>
    </citation>
    <scope>NUCLEOTIDE SEQUENCE [LARGE SCALE GENOMIC DNA]</scope>
    <source>
        <strain evidence="3 4">FDAARGOS_902</strain>
    </source>
</reference>
<dbReference type="Proteomes" id="UP000594979">
    <property type="component" value="Chromosome"/>
</dbReference>
<evidence type="ECO:0000313" key="4">
    <source>
        <dbReference type="Proteomes" id="UP000594979"/>
    </source>
</evidence>
<evidence type="ECO:0000259" key="2">
    <source>
        <dbReference type="Pfam" id="PF10145"/>
    </source>
</evidence>
<dbReference type="SUPFAM" id="SSF53955">
    <property type="entry name" value="Lysozyme-like"/>
    <property type="match status" value="1"/>
</dbReference>
<keyword evidence="1" id="KW-0175">Coiled coil</keyword>
<gene>
    <name evidence="3" type="ORF">I6G59_16235</name>
</gene>
<dbReference type="InterPro" id="IPR010090">
    <property type="entry name" value="Phage_tape_meas"/>
</dbReference>
<dbReference type="RefSeq" id="WP_197931905.1">
    <property type="nucleotide sequence ID" value="NZ_CP065682.1"/>
</dbReference>
<dbReference type="NCBIfam" id="TIGR01760">
    <property type="entry name" value="tape_meas_TP901"/>
    <property type="match status" value="1"/>
</dbReference>
<dbReference type="EMBL" id="CP065682">
    <property type="protein sequence ID" value="QPS33457.1"/>
    <property type="molecule type" value="Genomic_DNA"/>
</dbReference>
<dbReference type="Pfam" id="PF10145">
    <property type="entry name" value="PhageMin_Tail"/>
    <property type="match status" value="1"/>
</dbReference>
<feature type="coiled-coil region" evidence="1">
    <location>
        <begin position="1093"/>
        <end position="1130"/>
    </location>
</feature>
<feature type="coiled-coil region" evidence="1">
    <location>
        <begin position="963"/>
        <end position="1038"/>
    </location>
</feature>
<sequence length="2125" mass="222800">MADRSVAWRMTLDSTGIVTGSRLAKTAMLDLERNGIAKARLGLAGLEKSAKDHPQAWQAAGAAAVGFGGAVALGFGMAGRAAMQWQSDWAGVTKTVDGTEKQMSALESGLRNLARKELPASTTEIAAVAEAAGQLGIKTGNVLLFTKTMIDMGESTNLSAEEAASSLARFSNIMGTNQKDVGRLGAAVVGLGNNFATTEREIVEMAMRIAGAGRQAGMTEGDVLGLAAALSSVGIDAEAGGTAISMVMKKIGNSVDDGSAQVDTFAKTAGMSSKEFSRAWKDDAADALQTFIAGLGKAQASGQNVNKTLSELGITGIRESDALLRLSGASDVLKQALATGNEEYARGIALMEEANKRYDTAESRVKIAGNAIKDAAISFGDVFLPAVADAADGVAGFANWISDLPAPVKELGAGLGGLAGAAGLAGGGFLLLAPKVFEVIDGFKTLKAEHPGVAGGLIDMGKAAGIAAVAITAIQVVSKIFGKDAKDAAASSDELTAAIVKLTDSTNVGTKETILDPALWDGANTAWAKFFGVANSSLEDIKGWGDALETATKAGFDFGSWLDFTNTGQLSIVDEQIKSTDKSLTQLASSGSLDTAQEGFRAIAEEGLAAGVSLEDTFSRFPEWRDHLISVASAAGQSTDDATLLKIAMGDITPEMLAAGGATQESIDKLNQLGVEAQSTEDKIKALADEIRNFGSTVLDERSAAREFEQALDDANTKLKENGATLDISTQKGRDNEAALDGLTSAARDYAAQIVESSGSTEEAQRKLDEKLRPAVIRTARDFGYSKEEAERYADSILSIPESANTNVTTNAPSATKKIKDTKSSLDELPPYRKIKVDANTEPAKSAIDGLWKWIKGLGSGTDDAVKKTGGGRKGVEERAKMLKDPLGPMPKYYGGIDVKGMASGGVMDVAEMVKPGQIRFAGDRKDVDEAWIPLDGSRRSWKILSEALQRMPGAMPMALGGVTSAERRVKLADGELKSARRAKQDAKTKSQKAEAGIRLRAAEDSLDAAKKSLASAKDEAKAAADRAKEARERAARVGELRTELYTDIRRGDVRQQVTSGLSGAYSAVDRLNALAGNKDLSGSARRRAGIDARQYEKSLRSLYGSLEKLEKRTEKAKAKLDELKQIQNSVSSSIQNNAYKLDVDSQWAQDKNGIWQQTKGVSGVRTNAAAAAKRVRDLSAKLGRLQRMGYSGAILQEVAQAGSIDESITMADELLKGTNGDVRSINASYKDIEKYSNQAGAYVTEGFYKGGVNAAAGLVKGLESQQKAVEKTIEKIARGMENSLKRALGIKSPSTVMYARGLDTAAGLRNALLDSVPQIEDTASLLGLAAVPPLTPLGPIPTDYATTPTDTAALASDPTAAVGVPAPTDLAGSQAGAEVSWEDTVTTTSDALTSMQALTEAAYLKMTSDTDASLLARQEATSTAMTGMSETLSLGMTTMSTTQSTNLASMTSNQAANLSTMAKAQKAGWDSMNAQTASSVSAMRSGVDATMRGMNADLSGTLGTLGRTASSGFDSIERGGKDSFEGLRSGIDRTMERTPGDVGESLNRTISVLSSFAAAVNGSFGDVGVKLKAPAKLKYRDGGVLPGYTPGQDVHHFRSSTAGDLFMSGGEGIIRPEAVRMVGGEKGVNALNAAARRGDRGALADVLGSVAFANGGVMSAIPDENAFADGGVWRGLWGIVKSKFPSATLNSAYRGGATTVSGNKSYHSSGMAVDLGGPIRQIFDFLYNNYRNSAEIIYSPAGGRQIKNGRPYTYSGAVRKIHWNHVHWANRSVPGGAGADMTPGSFSGDDFMPPSHPFLDRAGVAAGANLEKAYRRAAQKLTGDMYGKFSKQLPDGLAGQLGRGIMSRAAEGLVKKAADYGKSQTFVMPGGSGVERWRDTVIQALKRVGLPTTDDYVNAWLRQIKSESGGNPSIRQQVRDVNSGGNEAMGLVQVIPGTFAAFRDKSLPNDRTHPLANLVAGMNWAKYKAKRRGWNMLDFIGKGHGYADGTLAAIPGLAEVGEDGFELVRDRFGKWARLGGDGSKVVNFAGGEQVMPHKESVAIENQVMRGVPSTIGLDDASVKAIAAAAAGQMTKADIAGLLDGVQITLSVDGQQMTGFVHSTVGSGYTDAKRTLARSSTLLGS</sequence>
<evidence type="ECO:0000256" key="1">
    <source>
        <dbReference type="SAM" id="Coils"/>
    </source>
</evidence>